<proteinExistence type="predicted"/>
<dbReference type="AlphaFoldDB" id="A0A3B7LY78"/>
<evidence type="ECO:0000313" key="4">
    <source>
        <dbReference type="Proteomes" id="UP000263753"/>
    </source>
</evidence>
<reference evidence="4" key="1">
    <citation type="submission" date="2018-09" db="EMBL/GenBank/DDBJ databases">
        <title>The complete genome of Acinetobacter sp. strain WCHAc010005.</title>
        <authorList>
            <person name="Hu Y."/>
            <person name="Long H."/>
            <person name="Feng Y."/>
            <person name="Zong Z."/>
        </authorList>
    </citation>
    <scope>NUCLEOTIDE SEQUENCE [LARGE SCALE GENOMIC DNA]</scope>
    <source>
        <strain evidence="4">WCHAc010005</strain>
    </source>
</reference>
<organism evidence="3 4">
    <name type="scientific">Acinetobacter chinensis</name>
    <dbReference type="NCBI Taxonomy" id="2004650"/>
    <lineage>
        <taxon>Bacteria</taxon>
        <taxon>Pseudomonadati</taxon>
        <taxon>Pseudomonadota</taxon>
        <taxon>Gammaproteobacteria</taxon>
        <taxon>Moraxellales</taxon>
        <taxon>Moraxellaceae</taxon>
        <taxon>Acinetobacter</taxon>
    </lineage>
</organism>
<accession>A0A3B7LY78</accession>
<dbReference type="Proteomes" id="UP000263753">
    <property type="component" value="Chromosome"/>
</dbReference>
<feature type="chain" id="PRO_5017820198" evidence="2">
    <location>
        <begin position="22"/>
        <end position="142"/>
    </location>
</feature>
<keyword evidence="2" id="KW-0732">Signal</keyword>
<evidence type="ECO:0000313" key="3">
    <source>
        <dbReference type="EMBL" id="AXY57358.1"/>
    </source>
</evidence>
<feature type="signal peptide" evidence="2">
    <location>
        <begin position="1"/>
        <end position="21"/>
    </location>
</feature>
<sequence>MVSLMRNILLFLLFQSSCAFAENADIKDVEMDSEMIDIHEEEQKQLAQQTEEENQDYALLNNQFFENDLVRIYNYTAYQTDAVKGKLLDGGMDQIGLQDFYVSFGYGMEFKLNRSNRVGYEYISAFPYDRGQVIRLFWTFSF</sequence>
<dbReference type="EMBL" id="CP032134">
    <property type="protein sequence ID" value="AXY57358.1"/>
    <property type="molecule type" value="Genomic_DNA"/>
</dbReference>
<evidence type="ECO:0000256" key="2">
    <source>
        <dbReference type="SAM" id="SignalP"/>
    </source>
</evidence>
<dbReference type="KEGG" id="achi:CDG60_12760"/>
<name>A0A3B7LY78_9GAMM</name>
<protein>
    <submittedName>
        <fullName evidence="3">Uncharacterized protein</fullName>
    </submittedName>
</protein>
<evidence type="ECO:0000256" key="1">
    <source>
        <dbReference type="SAM" id="Coils"/>
    </source>
</evidence>
<feature type="coiled-coil region" evidence="1">
    <location>
        <begin position="36"/>
        <end position="63"/>
    </location>
</feature>
<gene>
    <name evidence="3" type="ORF">CDG60_12760</name>
</gene>
<keyword evidence="1" id="KW-0175">Coiled coil</keyword>